<accession>B9SXT6</accession>
<sequence>MDSSKHTEGCSSSESGWTMYIASPMQEDGNDCSDDTDDGNHHNDVIINDRHDHADDNEQQDSDDSMASDASSGPHHQYRYENPQRKGPLGNFKHSVGNKFNHCSPAEKTNKKDKKNDGNSNEKNRKLTANRKYSR</sequence>
<evidence type="ECO:0000256" key="6">
    <source>
        <dbReference type="ARBA" id="ARBA00024199"/>
    </source>
</evidence>
<keyword evidence="4" id="KW-0932">Cytokinin signaling pathway</keyword>
<evidence type="ECO:0000256" key="2">
    <source>
        <dbReference type="ARBA" id="ARBA00022490"/>
    </source>
</evidence>
<keyword evidence="2" id="KW-0963">Cytoplasm</keyword>
<dbReference type="GO" id="GO:0005737">
    <property type="term" value="C:cytoplasm"/>
    <property type="evidence" value="ECO:0007669"/>
    <property type="project" value="UniProtKB-SubCell"/>
</dbReference>
<feature type="compositionally biased region" description="Basic residues" evidence="7">
    <location>
        <begin position="126"/>
        <end position="135"/>
    </location>
</feature>
<protein>
    <submittedName>
        <fullName evidence="8">Uncharacterized protein</fullName>
    </submittedName>
</protein>
<dbReference type="EMBL" id="EQ974233">
    <property type="protein sequence ID" value="EEF31573.1"/>
    <property type="molecule type" value="Genomic_DNA"/>
</dbReference>
<comment type="similarity">
    <text evidence="6">Belongs to the SOFL plant protein family.</text>
</comment>
<dbReference type="Proteomes" id="UP000008311">
    <property type="component" value="Unassembled WGS sequence"/>
</dbReference>
<evidence type="ECO:0000256" key="4">
    <source>
        <dbReference type="ARBA" id="ARBA00022864"/>
    </source>
</evidence>
<dbReference type="eggNOG" id="ENOG502S95J">
    <property type="taxonomic scope" value="Eukaryota"/>
</dbReference>
<feature type="compositionally biased region" description="Acidic residues" evidence="7">
    <location>
        <begin position="57"/>
        <end position="66"/>
    </location>
</feature>
<evidence type="ECO:0000313" key="8">
    <source>
        <dbReference type="EMBL" id="EEF31573.1"/>
    </source>
</evidence>
<comment type="subcellular location">
    <subcellularLocation>
        <location evidence="1">Cytoplasm</location>
    </subcellularLocation>
</comment>
<dbReference type="OrthoDB" id="852140at2759"/>
<reference evidence="9" key="1">
    <citation type="journal article" date="2010" name="Nat. Biotechnol.">
        <title>Draft genome sequence of the oilseed species Ricinus communis.</title>
        <authorList>
            <person name="Chan A.P."/>
            <person name="Crabtree J."/>
            <person name="Zhao Q."/>
            <person name="Lorenzi H."/>
            <person name="Orvis J."/>
            <person name="Puiu D."/>
            <person name="Melake-Berhan A."/>
            <person name="Jones K.M."/>
            <person name="Redman J."/>
            <person name="Chen G."/>
            <person name="Cahoon E.B."/>
            <person name="Gedil M."/>
            <person name="Stanke M."/>
            <person name="Haas B.J."/>
            <person name="Wortman J.R."/>
            <person name="Fraser-Liggett C.M."/>
            <person name="Ravel J."/>
            <person name="Rabinowicz P.D."/>
        </authorList>
    </citation>
    <scope>NUCLEOTIDE SEQUENCE [LARGE SCALE GENOMIC DNA]</scope>
    <source>
        <strain evidence="9">cv. Hale</strain>
    </source>
</reference>
<dbReference type="AlphaFoldDB" id="B9SXT6"/>
<dbReference type="GO" id="GO:0009736">
    <property type="term" value="P:cytokinin-activated signaling pathway"/>
    <property type="evidence" value="ECO:0007669"/>
    <property type="project" value="UniProtKB-KW"/>
</dbReference>
<evidence type="ECO:0000256" key="1">
    <source>
        <dbReference type="ARBA" id="ARBA00004496"/>
    </source>
</evidence>
<dbReference type="PANTHER" id="PTHR33347">
    <property type="entry name" value="OSJNBA0091C07.3 PROTEIN"/>
    <property type="match status" value="1"/>
</dbReference>
<name>B9SXT6_RICCO</name>
<feature type="compositionally biased region" description="Acidic residues" evidence="7">
    <location>
        <begin position="28"/>
        <end position="37"/>
    </location>
</feature>
<evidence type="ECO:0000256" key="5">
    <source>
        <dbReference type="ARBA" id="ARBA00023242"/>
    </source>
</evidence>
<organism evidence="8 9">
    <name type="scientific">Ricinus communis</name>
    <name type="common">Castor bean</name>
    <dbReference type="NCBI Taxonomy" id="3988"/>
    <lineage>
        <taxon>Eukaryota</taxon>
        <taxon>Viridiplantae</taxon>
        <taxon>Streptophyta</taxon>
        <taxon>Embryophyta</taxon>
        <taxon>Tracheophyta</taxon>
        <taxon>Spermatophyta</taxon>
        <taxon>Magnoliopsida</taxon>
        <taxon>eudicotyledons</taxon>
        <taxon>Gunneridae</taxon>
        <taxon>Pentapetalae</taxon>
        <taxon>rosids</taxon>
        <taxon>fabids</taxon>
        <taxon>Malpighiales</taxon>
        <taxon>Euphorbiaceae</taxon>
        <taxon>Acalyphoideae</taxon>
        <taxon>Acalypheae</taxon>
        <taxon>Ricinus</taxon>
    </lineage>
</organism>
<evidence type="ECO:0000256" key="7">
    <source>
        <dbReference type="SAM" id="MobiDB-lite"/>
    </source>
</evidence>
<evidence type="ECO:0000313" key="9">
    <source>
        <dbReference type="Proteomes" id="UP000008311"/>
    </source>
</evidence>
<feature type="region of interest" description="Disordered" evidence="7">
    <location>
        <begin position="1"/>
        <end position="135"/>
    </location>
</feature>
<dbReference type="InParanoid" id="B9SXT6"/>
<dbReference type="InterPro" id="IPR044670">
    <property type="entry name" value="SOFL"/>
</dbReference>
<evidence type="ECO:0000256" key="3">
    <source>
        <dbReference type="ARBA" id="ARBA00022712"/>
    </source>
</evidence>
<keyword evidence="5" id="KW-0539">Nucleus</keyword>
<keyword evidence="3" id="KW-0203">Cytokinin biosynthesis</keyword>
<feature type="compositionally biased region" description="Basic and acidic residues" evidence="7">
    <location>
        <begin position="38"/>
        <end position="56"/>
    </location>
</feature>
<dbReference type="KEGG" id="rcu:8263902"/>
<keyword evidence="9" id="KW-1185">Reference proteome</keyword>
<proteinExistence type="inferred from homology"/>
<dbReference type="PANTHER" id="PTHR33347:SF27">
    <property type="entry name" value="PROTEIN SOB FIVE-LIKE 3-RELATED"/>
    <property type="match status" value="1"/>
</dbReference>
<dbReference type="GO" id="GO:0009691">
    <property type="term" value="P:cytokinin biosynthetic process"/>
    <property type="evidence" value="ECO:0007669"/>
    <property type="project" value="UniProtKB-KW"/>
</dbReference>
<feature type="compositionally biased region" description="Basic and acidic residues" evidence="7">
    <location>
        <begin position="108"/>
        <end position="125"/>
    </location>
</feature>
<gene>
    <name evidence="8" type="ORF">RCOM_0876650</name>
</gene>